<dbReference type="OrthoDB" id="3353407at2759"/>
<dbReference type="PANTHER" id="PTHR36205">
    <property type="entry name" value="CHROMOSOME 19, WHOLE GENOME SHOTGUN SEQUENCE"/>
    <property type="match status" value="1"/>
</dbReference>
<evidence type="ECO:0000256" key="1">
    <source>
        <dbReference type="SAM" id="MobiDB-lite"/>
    </source>
</evidence>
<dbReference type="Proteomes" id="UP000030816">
    <property type="component" value="Unassembled WGS sequence"/>
</dbReference>
<evidence type="ECO:0008006" key="4">
    <source>
        <dbReference type="Google" id="ProtNLM"/>
    </source>
</evidence>
<feature type="compositionally biased region" description="Polar residues" evidence="1">
    <location>
        <begin position="89"/>
        <end position="101"/>
    </location>
</feature>
<proteinExistence type="predicted"/>
<dbReference type="STRING" id="1081103.A0A0B2WSB6"/>
<feature type="region of interest" description="Disordered" evidence="1">
    <location>
        <begin position="87"/>
        <end position="118"/>
    </location>
</feature>
<dbReference type="GeneID" id="63740121"/>
<evidence type="ECO:0000313" key="3">
    <source>
        <dbReference type="Proteomes" id="UP000030816"/>
    </source>
</evidence>
<accession>A0A0B2WSB6</accession>
<feature type="region of interest" description="Disordered" evidence="1">
    <location>
        <begin position="706"/>
        <end position="730"/>
    </location>
</feature>
<protein>
    <recommendedName>
        <fullName evidence="4">Major facilitator superfamily transporter</fullName>
    </recommendedName>
</protein>
<dbReference type="Pfam" id="PF11885">
    <property type="entry name" value="DUF3405"/>
    <property type="match status" value="1"/>
</dbReference>
<feature type="compositionally biased region" description="Basic and acidic residues" evidence="1">
    <location>
        <begin position="719"/>
        <end position="728"/>
    </location>
</feature>
<dbReference type="AlphaFoldDB" id="A0A0B2WSB6"/>
<keyword evidence="3" id="KW-1185">Reference proteome</keyword>
<feature type="region of interest" description="Disordered" evidence="1">
    <location>
        <begin position="504"/>
        <end position="533"/>
    </location>
</feature>
<dbReference type="RefSeq" id="XP_040677443.1">
    <property type="nucleotide sequence ID" value="XM_040824464.1"/>
</dbReference>
<name>A0A0B2WSB6_METAS</name>
<feature type="region of interest" description="Disordered" evidence="1">
    <location>
        <begin position="1"/>
        <end position="30"/>
    </location>
</feature>
<dbReference type="HOGENOM" id="CLU_009650_1_0_1"/>
<comment type="caution">
    <text evidence="2">The sequence shown here is derived from an EMBL/GenBank/DDBJ whole genome shotgun (WGS) entry which is preliminary data.</text>
</comment>
<reference evidence="2 3" key="1">
    <citation type="journal article" date="2014" name="Proc. Natl. Acad. Sci. U.S.A.">
        <title>Trajectory and genomic determinants of fungal-pathogen speciation and host adaptation.</title>
        <authorList>
            <person name="Hu X."/>
            <person name="Xiao G."/>
            <person name="Zheng P."/>
            <person name="Shang Y."/>
            <person name="Su Y."/>
            <person name="Zhang X."/>
            <person name="Liu X."/>
            <person name="Zhan S."/>
            <person name="St Leger R.J."/>
            <person name="Wang C."/>
        </authorList>
    </citation>
    <scope>NUCLEOTIDE SEQUENCE [LARGE SCALE GENOMIC DNA]</scope>
    <source>
        <strain evidence="2 3">ARSEF 1941</strain>
    </source>
</reference>
<dbReference type="PANTHER" id="PTHR36205:SF3">
    <property type="entry name" value="MAJOR FACILITATOR SUPERFAMILY TRANSPORTER"/>
    <property type="match status" value="1"/>
</dbReference>
<gene>
    <name evidence="2" type="ORF">MAM_05666</name>
</gene>
<dbReference type="InterPro" id="IPR021822">
    <property type="entry name" value="DUF3405"/>
</dbReference>
<dbReference type="EMBL" id="AZHE01000015">
    <property type="protein sequence ID" value="KHN96377.1"/>
    <property type="molecule type" value="Genomic_DNA"/>
</dbReference>
<sequence length="749" mass="84263">MERRAPLLGLGDRGSMRNGHKFKKSDPMLPYSEHSTRDHVARIKTVFSHCHYRRILFWAAVCLMLVILGWSQSKSVAVPRAVEYAESKASISENTPETTSNERLGAEDEEQREELEREAKQKPWLRFPHLDGYYYGLKTLVKASDLVPEYPNTTDTAALPAPNINEGRPRRPAVYDPYHTAGRHVKTCYLDKNKEIPAANVYAYDGVPQHMPAATLGSYELFGIRDDVCFDRFGRFGPYGLGYAKEEGGSGVGQDTEDSHSELVWAASGKINYTEVDWGDAQDRCLEANQHGLLTPDAKFGRVANSAGDASSKKVRQAVVARCYTDFQWTDIAIVNFRALITELSLKSGGEYTVHILLHVLDDDEPIWADERVVQRILDSHIPREFHSLVTLWSEAQMELFYPGDFEDAYENPSHSAIHDVFRSAHLALQVFASQHAEYEYLWNWEMDLRHVGNYFELLDRVGRWADKQPRRLLWERSERYYVPSYHGTWENFSRTVEADHAQSGRQAVLGPVDDEDGRPLYSEEDGRGRVPEGCGAEDDAAGCGVDEGADLITFNPIFDVAASGWVFSNDVVGYRGASCSNPPRRASIVTAGRLSRRLLMSMHEEVWRHRRTMFCEMFPASVALHHGLKAVYAPHPVFVDRAWAPAGSAVDAVFNGGRDHSTSGPNSPFHLGNEHNHRGTSFYFNSEFAGLLWRRWLGHAQMDGRGLRGARSGTLRGGRGEESRSDSSGRMCLRSVLLHPIKTEGPDL</sequence>
<organism evidence="2 3">
    <name type="scientific">Metarhizium album (strain ARSEF 1941)</name>
    <dbReference type="NCBI Taxonomy" id="1081103"/>
    <lineage>
        <taxon>Eukaryota</taxon>
        <taxon>Fungi</taxon>
        <taxon>Dikarya</taxon>
        <taxon>Ascomycota</taxon>
        <taxon>Pezizomycotina</taxon>
        <taxon>Sordariomycetes</taxon>
        <taxon>Hypocreomycetidae</taxon>
        <taxon>Hypocreales</taxon>
        <taxon>Clavicipitaceae</taxon>
        <taxon>Metarhizium</taxon>
    </lineage>
</organism>
<evidence type="ECO:0000313" key="2">
    <source>
        <dbReference type="EMBL" id="KHN96377.1"/>
    </source>
</evidence>